<feature type="non-terminal residue" evidence="2">
    <location>
        <position position="128"/>
    </location>
</feature>
<name>A0A1Y3AS81_EURMA</name>
<comment type="caution">
    <text evidence="2">The sequence shown here is derived from an EMBL/GenBank/DDBJ whole genome shotgun (WGS) entry which is preliminary data.</text>
</comment>
<feature type="transmembrane region" description="Helical" evidence="1">
    <location>
        <begin position="26"/>
        <end position="47"/>
    </location>
</feature>
<dbReference type="Proteomes" id="UP000194236">
    <property type="component" value="Unassembled WGS sequence"/>
</dbReference>
<evidence type="ECO:0000313" key="3">
    <source>
        <dbReference type="Proteomes" id="UP000194236"/>
    </source>
</evidence>
<reference evidence="2 3" key="1">
    <citation type="submission" date="2017-03" db="EMBL/GenBank/DDBJ databases">
        <title>Genome Survey of Euroglyphus maynei.</title>
        <authorList>
            <person name="Arlian L.G."/>
            <person name="Morgan M.S."/>
            <person name="Rider S.D."/>
        </authorList>
    </citation>
    <scope>NUCLEOTIDE SEQUENCE [LARGE SCALE GENOMIC DNA]</scope>
    <source>
        <strain evidence="2">Arlian Lab</strain>
        <tissue evidence="2">Whole body</tissue>
    </source>
</reference>
<proteinExistence type="predicted"/>
<gene>
    <name evidence="2" type="ORF">BLA29_002508</name>
</gene>
<keyword evidence="1" id="KW-0812">Transmembrane</keyword>
<organism evidence="2 3">
    <name type="scientific">Euroglyphus maynei</name>
    <name type="common">Mayne's house dust mite</name>
    <dbReference type="NCBI Taxonomy" id="6958"/>
    <lineage>
        <taxon>Eukaryota</taxon>
        <taxon>Metazoa</taxon>
        <taxon>Ecdysozoa</taxon>
        <taxon>Arthropoda</taxon>
        <taxon>Chelicerata</taxon>
        <taxon>Arachnida</taxon>
        <taxon>Acari</taxon>
        <taxon>Acariformes</taxon>
        <taxon>Sarcoptiformes</taxon>
        <taxon>Astigmata</taxon>
        <taxon>Psoroptidia</taxon>
        <taxon>Analgoidea</taxon>
        <taxon>Pyroglyphidae</taxon>
        <taxon>Pyroglyphinae</taxon>
        <taxon>Euroglyphus</taxon>
    </lineage>
</organism>
<sequence>MDKHQRQRQRQHHTIQSITFVCRFRYLVLFIMIISIILPLIFIFGLASTTNNPYDNAILRDKIAIQLRLYPGPSTIKLFNHNVHHQNYKLRLFTQNLLNNSKKSAENVKYSRLITDQSSYREQPETGI</sequence>
<protein>
    <submittedName>
        <fullName evidence="2">Uncharacterized protein</fullName>
    </submittedName>
</protein>
<dbReference type="AlphaFoldDB" id="A0A1Y3AS81"/>
<accession>A0A1Y3AS81</accession>
<keyword evidence="1" id="KW-1133">Transmembrane helix</keyword>
<keyword evidence="1" id="KW-0472">Membrane</keyword>
<keyword evidence="3" id="KW-1185">Reference proteome</keyword>
<dbReference type="EMBL" id="MUJZ01064392">
    <property type="protein sequence ID" value="OTF70704.1"/>
    <property type="molecule type" value="Genomic_DNA"/>
</dbReference>
<evidence type="ECO:0000313" key="2">
    <source>
        <dbReference type="EMBL" id="OTF70704.1"/>
    </source>
</evidence>
<evidence type="ECO:0000256" key="1">
    <source>
        <dbReference type="SAM" id="Phobius"/>
    </source>
</evidence>